<organism evidence="3 4">
    <name type="scientific">Amycolatopsis australiensis</name>
    <dbReference type="NCBI Taxonomy" id="546364"/>
    <lineage>
        <taxon>Bacteria</taxon>
        <taxon>Bacillati</taxon>
        <taxon>Actinomycetota</taxon>
        <taxon>Actinomycetes</taxon>
        <taxon>Pseudonocardiales</taxon>
        <taxon>Pseudonocardiaceae</taxon>
        <taxon>Amycolatopsis</taxon>
    </lineage>
</organism>
<accession>A0A1K1LPG5</accession>
<dbReference type="EMBL" id="FPJG01000002">
    <property type="protein sequence ID" value="SFW12770.1"/>
    <property type="molecule type" value="Genomic_DNA"/>
</dbReference>
<proteinExistence type="predicted"/>
<evidence type="ECO:0000256" key="1">
    <source>
        <dbReference type="SAM" id="MobiDB-lite"/>
    </source>
</evidence>
<dbReference type="AlphaFoldDB" id="A0A1K1LPG5"/>
<sequence>MIAHEPDRAAAIPPADATETPAVMQAGSPTAVPTRSPRRPAALALLIAYVASITLGNVATTYFGVVPAGFGLTVTAGTFASGLAMSFRDHLQDVAGLRWVTAGIAAGITVSAISGDLRIAVASAVAFTLGELADLAIYTPMRLHCGFRHALIVSNAVGALIDTWLFLTIAGLPRTTDLVAGQLLVKAVWITGLYLLVREAARRAVPRQPQLAEGA</sequence>
<reference evidence="4" key="1">
    <citation type="submission" date="2016-11" db="EMBL/GenBank/DDBJ databases">
        <authorList>
            <person name="Varghese N."/>
            <person name="Submissions S."/>
        </authorList>
    </citation>
    <scope>NUCLEOTIDE SEQUENCE [LARGE SCALE GENOMIC DNA]</scope>
    <source>
        <strain evidence="4">DSM 44671</strain>
    </source>
</reference>
<keyword evidence="2" id="KW-0812">Transmembrane</keyword>
<keyword evidence="2" id="KW-1133">Transmembrane helix</keyword>
<keyword evidence="2" id="KW-0472">Membrane</keyword>
<feature type="transmembrane region" description="Helical" evidence="2">
    <location>
        <begin position="119"/>
        <end position="138"/>
    </location>
</feature>
<keyword evidence="4" id="KW-1185">Reference proteome</keyword>
<feature type="transmembrane region" description="Helical" evidence="2">
    <location>
        <begin position="65"/>
        <end position="84"/>
    </location>
</feature>
<feature type="transmembrane region" description="Helical" evidence="2">
    <location>
        <begin position="178"/>
        <end position="197"/>
    </location>
</feature>
<feature type="transmembrane region" description="Helical" evidence="2">
    <location>
        <begin position="96"/>
        <end position="113"/>
    </location>
</feature>
<dbReference type="Proteomes" id="UP000182740">
    <property type="component" value="Unassembled WGS sequence"/>
</dbReference>
<dbReference type="Pfam" id="PF02592">
    <property type="entry name" value="Vut_1"/>
    <property type="match status" value="1"/>
</dbReference>
<dbReference type="InterPro" id="IPR003744">
    <property type="entry name" value="YhhQ"/>
</dbReference>
<feature type="transmembrane region" description="Helical" evidence="2">
    <location>
        <begin position="150"/>
        <end position="172"/>
    </location>
</feature>
<evidence type="ECO:0000256" key="2">
    <source>
        <dbReference type="SAM" id="Phobius"/>
    </source>
</evidence>
<evidence type="ECO:0000313" key="4">
    <source>
        <dbReference type="Proteomes" id="UP000182740"/>
    </source>
</evidence>
<protein>
    <submittedName>
        <fullName evidence="3">Putative vitamin uptake transporter</fullName>
    </submittedName>
</protein>
<evidence type="ECO:0000313" key="3">
    <source>
        <dbReference type="EMBL" id="SFW12770.1"/>
    </source>
</evidence>
<name>A0A1K1LPG5_9PSEU</name>
<gene>
    <name evidence="3" type="ORF">SAMN04489730_0110</name>
</gene>
<feature type="region of interest" description="Disordered" evidence="1">
    <location>
        <begin position="1"/>
        <end position="36"/>
    </location>
</feature>
<dbReference type="STRING" id="546364.SAMN04489730_0110"/>
<feature type="compositionally biased region" description="Low complexity" evidence="1">
    <location>
        <begin position="9"/>
        <end position="22"/>
    </location>
</feature>
<feature type="transmembrane region" description="Helical" evidence="2">
    <location>
        <begin position="41"/>
        <end position="59"/>
    </location>
</feature>